<dbReference type="GO" id="GO:0103117">
    <property type="term" value="F:UDP-3-O-acyl-N-acetylglucosamine deacetylase activity"/>
    <property type="evidence" value="ECO:0007669"/>
    <property type="project" value="UniProtKB-EC"/>
</dbReference>
<evidence type="ECO:0000256" key="5">
    <source>
        <dbReference type="ARBA" id="ARBA00022516"/>
    </source>
</evidence>
<evidence type="ECO:0000256" key="9">
    <source>
        <dbReference type="ARBA" id="ARBA00022833"/>
    </source>
</evidence>
<dbReference type="Gene3D" id="3.30.1700.10">
    <property type="entry name" value="lpxc deacetylase, domain 2"/>
    <property type="match status" value="1"/>
</dbReference>
<proteinExistence type="inferred from homology"/>
<comment type="cofactor">
    <cofactor evidence="1">
        <name>Zn(2+)</name>
        <dbReference type="ChEBI" id="CHEBI:29105"/>
    </cofactor>
</comment>
<evidence type="ECO:0000256" key="11">
    <source>
        <dbReference type="ARBA" id="ARBA00024535"/>
    </source>
</evidence>
<comment type="pathway">
    <text evidence="2">Glycolipid biosynthesis; lipid IV(A) biosynthesis; lipid IV(A) from (3R)-3-hydroxytetradecanoyl-[acyl-carrier-protein] and UDP-N-acetyl-alpha-D-glucosamine: step 2/6.</text>
</comment>
<keyword evidence="10" id="KW-0443">Lipid metabolism</keyword>
<dbReference type="Gene3D" id="3.30.230.20">
    <property type="entry name" value="lpxc deacetylase, domain 1"/>
    <property type="match status" value="1"/>
</dbReference>
<keyword evidence="7" id="KW-0479">Metal-binding</keyword>
<evidence type="ECO:0000256" key="12">
    <source>
        <dbReference type="ARBA" id="ARBA00024987"/>
    </source>
</evidence>
<dbReference type="GO" id="GO:0046872">
    <property type="term" value="F:metal ion binding"/>
    <property type="evidence" value="ECO:0007669"/>
    <property type="project" value="UniProtKB-KW"/>
</dbReference>
<evidence type="ECO:0000256" key="1">
    <source>
        <dbReference type="ARBA" id="ARBA00001947"/>
    </source>
</evidence>
<feature type="non-terminal residue" evidence="13">
    <location>
        <position position="282"/>
    </location>
</feature>
<dbReference type="AlphaFoldDB" id="C1E193"/>
<dbReference type="GeneID" id="8242062"/>
<dbReference type="FunCoup" id="C1E193">
    <property type="interactions" value="3"/>
</dbReference>
<dbReference type="UniPathway" id="UPA00359">
    <property type="reaction ID" value="UER00478"/>
</dbReference>
<keyword evidence="6" id="KW-0441">Lipid A biosynthesis</keyword>
<evidence type="ECO:0000313" key="13">
    <source>
        <dbReference type="EMBL" id="ACO61698.1"/>
    </source>
</evidence>
<evidence type="ECO:0000256" key="6">
    <source>
        <dbReference type="ARBA" id="ARBA00022556"/>
    </source>
</evidence>
<reference evidence="13 14" key="1">
    <citation type="journal article" date="2009" name="Science">
        <title>Green evolution and dynamic adaptations revealed by genomes of the marine picoeukaryotes Micromonas.</title>
        <authorList>
            <person name="Worden A.Z."/>
            <person name="Lee J.H."/>
            <person name="Mock T."/>
            <person name="Rouze P."/>
            <person name="Simmons M.P."/>
            <person name="Aerts A.L."/>
            <person name="Allen A.E."/>
            <person name="Cuvelier M.L."/>
            <person name="Derelle E."/>
            <person name="Everett M.V."/>
            <person name="Foulon E."/>
            <person name="Grimwood J."/>
            <person name="Gundlach H."/>
            <person name="Henrissat B."/>
            <person name="Napoli C."/>
            <person name="McDonald S.M."/>
            <person name="Parker M.S."/>
            <person name="Rombauts S."/>
            <person name="Salamov A."/>
            <person name="Von Dassow P."/>
            <person name="Badger J.H."/>
            <person name="Coutinho P.M."/>
            <person name="Demir E."/>
            <person name="Dubchak I."/>
            <person name="Gentemann C."/>
            <person name="Eikrem W."/>
            <person name="Gready J.E."/>
            <person name="John U."/>
            <person name="Lanier W."/>
            <person name="Lindquist E.A."/>
            <person name="Lucas S."/>
            <person name="Mayer K.F."/>
            <person name="Moreau H."/>
            <person name="Not F."/>
            <person name="Otillar R."/>
            <person name="Panaud O."/>
            <person name="Pangilinan J."/>
            <person name="Paulsen I."/>
            <person name="Piegu B."/>
            <person name="Poliakov A."/>
            <person name="Robbens S."/>
            <person name="Schmutz J."/>
            <person name="Toulza E."/>
            <person name="Wyss T."/>
            <person name="Zelensky A."/>
            <person name="Zhou K."/>
            <person name="Armbrust E.V."/>
            <person name="Bhattacharya D."/>
            <person name="Goodenough U.W."/>
            <person name="Van de Peer Y."/>
            <person name="Grigoriev I.V."/>
        </authorList>
    </citation>
    <scope>NUCLEOTIDE SEQUENCE [LARGE SCALE GENOMIC DNA]</scope>
    <source>
        <strain evidence="14">RCC299 / NOUM17</strain>
    </source>
</reference>
<dbReference type="RefSeq" id="XP_002500440.1">
    <property type="nucleotide sequence ID" value="XM_002500394.1"/>
</dbReference>
<dbReference type="EMBL" id="CP001324">
    <property type="protein sequence ID" value="ACO61698.1"/>
    <property type="molecule type" value="Genomic_DNA"/>
</dbReference>
<comment type="catalytic activity">
    <reaction evidence="11">
        <text>a UDP-3-O-[(3R)-3-hydroxyacyl]-N-acetyl-alpha-D-glucosamine + H2O = a UDP-3-O-[(3R)-3-hydroxyacyl]-alpha-D-glucosamine + acetate</text>
        <dbReference type="Rhea" id="RHEA:67816"/>
        <dbReference type="ChEBI" id="CHEBI:15377"/>
        <dbReference type="ChEBI" id="CHEBI:30089"/>
        <dbReference type="ChEBI" id="CHEBI:137740"/>
        <dbReference type="ChEBI" id="CHEBI:173225"/>
        <dbReference type="EC" id="3.5.1.108"/>
    </reaction>
</comment>
<name>C1E193_MICCC</name>
<evidence type="ECO:0000256" key="10">
    <source>
        <dbReference type="ARBA" id="ARBA00023098"/>
    </source>
</evidence>
<dbReference type="SUPFAM" id="SSF54211">
    <property type="entry name" value="Ribosomal protein S5 domain 2-like"/>
    <property type="match status" value="2"/>
</dbReference>
<dbReference type="InterPro" id="IPR011334">
    <property type="entry name" value="UDP-acyl_GlcNac_deAcase_C"/>
</dbReference>
<dbReference type="GO" id="GO:0016020">
    <property type="term" value="C:membrane"/>
    <property type="evidence" value="ECO:0007669"/>
    <property type="project" value="GOC"/>
</dbReference>
<evidence type="ECO:0000256" key="8">
    <source>
        <dbReference type="ARBA" id="ARBA00022801"/>
    </source>
</evidence>
<dbReference type="PANTHER" id="PTHR33694">
    <property type="entry name" value="UDP-3-O-ACYL-N-ACETYLGLUCOSAMINE DEACETYLASE 1, MITOCHONDRIAL-RELATED"/>
    <property type="match status" value="1"/>
</dbReference>
<dbReference type="PANTHER" id="PTHR33694:SF1">
    <property type="entry name" value="UDP-3-O-ACYL-N-ACETYLGLUCOSAMINE DEACETYLASE 1, MITOCHONDRIAL-RELATED"/>
    <property type="match status" value="1"/>
</dbReference>
<protein>
    <recommendedName>
        <fullName evidence="4">UDP-3-O-acyl-N-acetylglucosamine deacetylase</fullName>
        <ecNumber evidence="4">3.5.1.108</ecNumber>
    </recommendedName>
</protein>
<dbReference type="OMA" id="IVFYRSD"/>
<dbReference type="KEGG" id="mis:MICPUN_71524"/>
<dbReference type="STRING" id="296587.C1E193"/>
<organism evidence="13 14">
    <name type="scientific">Micromonas commoda (strain RCC299 / NOUM17 / CCMP2709)</name>
    <name type="common">Picoplanktonic green alga</name>
    <dbReference type="NCBI Taxonomy" id="296587"/>
    <lineage>
        <taxon>Eukaryota</taxon>
        <taxon>Viridiplantae</taxon>
        <taxon>Chlorophyta</taxon>
        <taxon>Mamiellophyceae</taxon>
        <taxon>Mamiellales</taxon>
        <taxon>Mamiellaceae</taxon>
        <taxon>Micromonas</taxon>
    </lineage>
</organism>
<keyword evidence="8" id="KW-0378">Hydrolase</keyword>
<dbReference type="Pfam" id="PF03331">
    <property type="entry name" value="LpxC"/>
    <property type="match status" value="1"/>
</dbReference>
<accession>C1E193</accession>
<dbReference type="EC" id="3.5.1.108" evidence="4"/>
<gene>
    <name evidence="13" type="ORF">MICPUN_71524</name>
</gene>
<dbReference type="GO" id="GO:0009245">
    <property type="term" value="P:lipid A biosynthetic process"/>
    <property type="evidence" value="ECO:0007669"/>
    <property type="project" value="UniProtKB-KW"/>
</dbReference>
<evidence type="ECO:0000256" key="4">
    <source>
        <dbReference type="ARBA" id="ARBA00012745"/>
    </source>
</evidence>
<dbReference type="OrthoDB" id="10265200at2759"/>
<keyword evidence="5" id="KW-0444">Lipid biosynthesis</keyword>
<comment type="similarity">
    <text evidence="3">Belongs to the LpxC family.</text>
</comment>
<dbReference type="GO" id="GO:2001289">
    <property type="term" value="P:lipid X metabolic process"/>
    <property type="evidence" value="ECO:0007669"/>
    <property type="project" value="UniProtKB-ARBA"/>
</dbReference>
<dbReference type="InterPro" id="IPR020568">
    <property type="entry name" value="Ribosomal_Su5_D2-typ_SF"/>
</dbReference>
<evidence type="ECO:0000256" key="3">
    <source>
        <dbReference type="ARBA" id="ARBA00006170"/>
    </source>
</evidence>
<dbReference type="eggNOG" id="ENOG502QT9Y">
    <property type="taxonomic scope" value="Eukaryota"/>
</dbReference>
<evidence type="ECO:0000313" key="14">
    <source>
        <dbReference type="Proteomes" id="UP000002009"/>
    </source>
</evidence>
<dbReference type="Proteomes" id="UP000002009">
    <property type="component" value="Chromosome 3"/>
</dbReference>
<comment type="function">
    <text evidence="12">Involved in the biosynthesis of lipid A, a phosphorylated glycolipid that in bacteria anchors the lipopolysaccharide to the outer membrane of the cell. Lipid A-like molecules in plants may serve as structural components of the outer membranes of mitochondria and/or chloroplasts, or may be involved in signal transduction or plant defense responses.</text>
</comment>
<evidence type="ECO:0000256" key="2">
    <source>
        <dbReference type="ARBA" id="ARBA00005002"/>
    </source>
</evidence>
<keyword evidence="14" id="KW-1185">Reference proteome</keyword>
<feature type="non-terminal residue" evidence="13">
    <location>
        <position position="1"/>
    </location>
</feature>
<dbReference type="InterPro" id="IPR015870">
    <property type="entry name" value="UDP-acyl_N-AcGlcN_deAcase_N"/>
</dbReference>
<keyword evidence="9" id="KW-0862">Zinc</keyword>
<evidence type="ECO:0000256" key="7">
    <source>
        <dbReference type="ARBA" id="ARBA00022723"/>
    </source>
</evidence>
<sequence length="282" mass="30816">QQTVRRSFTLIGVGLHSGEWETVRVCPARAGEGRYFVRVRIPAAAALAQDNLRLSMRLAVDDDNGVITCEHLLSALEAIGVDNARIELEGSGEVPIVDGSAYQFAYECARVGLVPAHADGSTAEVPRMAWRPSEMITVRDGDAFVQFIPDAVTKLTYGVDFTYKSTAIGKQWESWTPTEDGDYVDLIARARTFGTMQDYMAYFRAGYIRGGLEQCALIANGDKFWNPPMILPNENARHKILDLVGDLSLMAEPGMAGVPIGHVLAYKGSHRLHAKFLAALAA</sequence>
<dbReference type="InParanoid" id="C1E193"/>
<dbReference type="NCBIfam" id="TIGR00325">
    <property type="entry name" value="lpxC"/>
    <property type="match status" value="1"/>
</dbReference>
<dbReference type="InterPro" id="IPR004463">
    <property type="entry name" value="UDP-acyl_GlcNac_deAcase"/>
</dbReference>